<feature type="compositionally biased region" description="Basic and acidic residues" evidence="1">
    <location>
        <begin position="29"/>
        <end position="39"/>
    </location>
</feature>
<feature type="region of interest" description="Disordered" evidence="1">
    <location>
        <begin position="250"/>
        <end position="343"/>
    </location>
</feature>
<feature type="compositionally biased region" description="Low complexity" evidence="1">
    <location>
        <begin position="250"/>
        <end position="270"/>
    </location>
</feature>
<dbReference type="AlphaFoldDB" id="A0A167NLE2"/>
<feature type="compositionally biased region" description="Basic and acidic residues" evidence="1">
    <location>
        <begin position="277"/>
        <end position="295"/>
    </location>
</feature>
<protein>
    <submittedName>
        <fullName evidence="2">Integral membrane protein</fullName>
    </submittedName>
</protein>
<dbReference type="GeneID" id="30024083"/>
<feature type="region of interest" description="Disordered" evidence="1">
    <location>
        <begin position="23"/>
        <end position="168"/>
    </location>
</feature>
<feature type="compositionally biased region" description="Low complexity" evidence="1">
    <location>
        <begin position="54"/>
        <end position="74"/>
    </location>
</feature>
<feature type="compositionally biased region" description="Pro residues" evidence="1">
    <location>
        <begin position="75"/>
        <end position="91"/>
    </location>
</feature>
<feature type="compositionally biased region" description="Polar residues" evidence="1">
    <location>
        <begin position="299"/>
        <end position="311"/>
    </location>
</feature>
<dbReference type="RefSeq" id="XP_018701410.1">
    <property type="nucleotide sequence ID" value="XM_018851394.1"/>
</dbReference>
<dbReference type="OrthoDB" id="5324692at2759"/>
<sequence length="930" mass="103637">MDLFAKAVKKGVAKGYAIGQQQLQQHLAKQREPGAEPSHDNANGYTAQHAVGGTTSYSSYPQQQQQQQQQYPTYNGPPPLPPRQYQPPQPQPNSATHSSSQKAPVSYDIPAPVSYDPSTSRTESSYSSIMPPPPPSYIPPASTQPTHSQNISNPPPVGSQRLDASTPNEYDWRQDERLKPFLQPLRDITAGFRAVAVPPTTEVTHARPQQTEARQDTQGYLVRTSDGGFQLVQPNQQPAETPSYAAPLTTTNQEAQTQQQQPYTRPDYTTASGPAIEPRETQGIRDEAKEQRKPDVSASVEQQMSNLNLSAAPSAPETAPKSHQKAKKRIDLPPMVEDGPGQEVVRSCPKDRLVDYPLYWHYLADLPDAPICTRCHADYIQSSPLAAKFTRKLAEPDTVSSCHFRYPRVQHVLWPAALKAHNLAELTAFLSSRLLIPNCKGRAATTAADGVKYYGMKDSDIDGFIACEACFQDHVAGTAFEPRLVPYPREQGKDDRWICDVSIRYVPRALAYYSPQGDWRGFVDNASRRFKLAACDGQEKARGDSGNWFTARQKMENLQVCEPCFMDRVELGPFADDFAQMPGPVDFDEYIVFLRQRWTCSLADGTALPMASALDAAEERDDFAEFARAATAIAKLVPCTKHGVIRGNWWTVTGGGAGSEAFDLCEACYEGVMKPRGLDAFLRPKEAPGPEDTIICNFCPSTPRYDEYANKFAETLDRGVFKSLAEHVRTFAAVRHCPRRDSLANARWWGYGGEALSCEECYLLFVRHTSLGTHLPLQGERDERAQICSMYSPRMRGLWQALCEAGLPGSAESEAEVAKFREFAARRLQVWLATVPRMQFMREMKDMKMMQAMQQGQLSLMYQGMNSTAVLSGTDDGNWHGNSSIGWYETEHGATGAQMFNNMQTGMADATRGDEWMQIFQLELQWQEVE</sequence>
<dbReference type="EMBL" id="AZHB01000024">
    <property type="protein sequence ID" value="OAA55686.1"/>
    <property type="molecule type" value="Genomic_DNA"/>
</dbReference>
<evidence type="ECO:0000313" key="2">
    <source>
        <dbReference type="EMBL" id="OAA55686.1"/>
    </source>
</evidence>
<accession>A0A167NLE2</accession>
<proteinExistence type="predicted"/>
<name>A0A167NLE2_CORFA</name>
<comment type="caution">
    <text evidence="2">The sequence shown here is derived from an EMBL/GenBank/DDBJ whole genome shotgun (WGS) entry which is preliminary data.</text>
</comment>
<feature type="compositionally biased region" description="Polar residues" evidence="1">
    <location>
        <begin position="141"/>
        <end position="152"/>
    </location>
</feature>
<feature type="compositionally biased region" description="Polar residues" evidence="1">
    <location>
        <begin position="93"/>
        <end position="103"/>
    </location>
</feature>
<evidence type="ECO:0000256" key="1">
    <source>
        <dbReference type="SAM" id="MobiDB-lite"/>
    </source>
</evidence>
<dbReference type="Proteomes" id="UP000076744">
    <property type="component" value="Unassembled WGS sequence"/>
</dbReference>
<keyword evidence="3" id="KW-1185">Reference proteome</keyword>
<gene>
    <name evidence="2" type="ORF">ISF_07791</name>
</gene>
<feature type="compositionally biased region" description="Low complexity" evidence="1">
    <location>
        <begin position="118"/>
        <end position="129"/>
    </location>
</feature>
<organism evidence="2 3">
    <name type="scientific">Cordyceps fumosorosea (strain ARSEF 2679)</name>
    <name type="common">Isaria fumosorosea</name>
    <dbReference type="NCBI Taxonomy" id="1081104"/>
    <lineage>
        <taxon>Eukaryota</taxon>
        <taxon>Fungi</taxon>
        <taxon>Dikarya</taxon>
        <taxon>Ascomycota</taxon>
        <taxon>Pezizomycotina</taxon>
        <taxon>Sordariomycetes</taxon>
        <taxon>Hypocreomycetidae</taxon>
        <taxon>Hypocreales</taxon>
        <taxon>Cordycipitaceae</taxon>
        <taxon>Cordyceps</taxon>
    </lineage>
</organism>
<reference evidence="2 3" key="1">
    <citation type="journal article" date="2016" name="Genome Biol. Evol.">
        <title>Divergent and convergent evolution of fungal pathogenicity.</title>
        <authorList>
            <person name="Shang Y."/>
            <person name="Xiao G."/>
            <person name="Zheng P."/>
            <person name="Cen K."/>
            <person name="Zhan S."/>
            <person name="Wang C."/>
        </authorList>
    </citation>
    <scope>NUCLEOTIDE SEQUENCE [LARGE SCALE GENOMIC DNA]</scope>
    <source>
        <strain evidence="2 3">ARSEF 2679</strain>
    </source>
</reference>
<dbReference type="STRING" id="1081104.A0A167NLE2"/>
<evidence type="ECO:0000313" key="3">
    <source>
        <dbReference type="Proteomes" id="UP000076744"/>
    </source>
</evidence>